<organism evidence="2 3">
    <name type="scientific">Austropuccinia psidii MF-1</name>
    <dbReference type="NCBI Taxonomy" id="1389203"/>
    <lineage>
        <taxon>Eukaryota</taxon>
        <taxon>Fungi</taxon>
        <taxon>Dikarya</taxon>
        <taxon>Basidiomycota</taxon>
        <taxon>Pucciniomycotina</taxon>
        <taxon>Pucciniomycetes</taxon>
        <taxon>Pucciniales</taxon>
        <taxon>Sphaerophragmiaceae</taxon>
        <taxon>Austropuccinia</taxon>
    </lineage>
</organism>
<sequence length="166" mass="19331">MSKDKANRPQNKKKCPKKHHGKGKVKDNWHRPYPKGYRILKFELSAVNSVFNMARTLEVFTTKEQEKMNRNFYTQMIQEMECVNISINLEPSNIDETSTKIISDINDSKKDGRASAKLNKSTIERLDIIFKKCDRIESKCQVQDYEMKGISLTTINEQVTFLTNHV</sequence>
<protein>
    <submittedName>
        <fullName evidence="2">Uncharacterized protein</fullName>
    </submittedName>
</protein>
<feature type="compositionally biased region" description="Basic residues" evidence="1">
    <location>
        <begin position="10"/>
        <end position="23"/>
    </location>
</feature>
<comment type="caution">
    <text evidence="2">The sequence shown here is derived from an EMBL/GenBank/DDBJ whole genome shotgun (WGS) entry which is preliminary data.</text>
</comment>
<evidence type="ECO:0000256" key="1">
    <source>
        <dbReference type="SAM" id="MobiDB-lite"/>
    </source>
</evidence>
<gene>
    <name evidence="2" type="ORF">O181_027032</name>
</gene>
<evidence type="ECO:0000313" key="3">
    <source>
        <dbReference type="Proteomes" id="UP000765509"/>
    </source>
</evidence>
<dbReference type="Proteomes" id="UP000765509">
    <property type="component" value="Unassembled WGS sequence"/>
</dbReference>
<evidence type="ECO:0000313" key="2">
    <source>
        <dbReference type="EMBL" id="MBW0487317.1"/>
    </source>
</evidence>
<name>A0A9Q3H1B1_9BASI</name>
<proteinExistence type="predicted"/>
<keyword evidence="3" id="KW-1185">Reference proteome</keyword>
<reference evidence="2" key="1">
    <citation type="submission" date="2021-03" db="EMBL/GenBank/DDBJ databases">
        <title>Draft genome sequence of rust myrtle Austropuccinia psidii MF-1, a brazilian biotype.</title>
        <authorList>
            <person name="Quecine M.C."/>
            <person name="Pachon D.M.R."/>
            <person name="Bonatelli M.L."/>
            <person name="Correr F.H."/>
            <person name="Franceschini L.M."/>
            <person name="Leite T.F."/>
            <person name="Margarido G.R.A."/>
            <person name="Almeida C.A."/>
            <person name="Ferrarezi J.A."/>
            <person name="Labate C.A."/>
        </authorList>
    </citation>
    <scope>NUCLEOTIDE SEQUENCE</scope>
    <source>
        <strain evidence="2">MF-1</strain>
    </source>
</reference>
<accession>A0A9Q3H1B1</accession>
<dbReference type="AlphaFoldDB" id="A0A9Q3H1B1"/>
<feature type="region of interest" description="Disordered" evidence="1">
    <location>
        <begin position="1"/>
        <end position="30"/>
    </location>
</feature>
<dbReference type="EMBL" id="AVOT02009073">
    <property type="protein sequence ID" value="MBW0487317.1"/>
    <property type="molecule type" value="Genomic_DNA"/>
</dbReference>